<gene>
    <name evidence="13" type="ORF">CYLTODRAFT_419422</name>
</gene>
<dbReference type="PANTHER" id="PTHR11474:SF76">
    <property type="entry name" value="SHKT DOMAIN-CONTAINING PROTEIN"/>
    <property type="match status" value="1"/>
</dbReference>
<dbReference type="STRING" id="1314674.A0A0D7BKM1"/>
<keyword evidence="5" id="KW-0560">Oxidoreductase</keyword>
<evidence type="ECO:0000256" key="4">
    <source>
        <dbReference type="ARBA" id="ARBA00022723"/>
    </source>
</evidence>
<keyword evidence="14" id="KW-1185">Reference proteome</keyword>
<comment type="similarity">
    <text evidence="2">Belongs to the tyrosinase family.</text>
</comment>
<keyword evidence="7" id="KW-0503">Monooxygenase</keyword>
<evidence type="ECO:0000256" key="6">
    <source>
        <dbReference type="ARBA" id="ARBA00023008"/>
    </source>
</evidence>
<dbReference type="EC" id="1.14.18.1" evidence="3"/>
<sequence>MAPSIIITGAPFNGAVGDRRPNRLDIIDLVADETQFALYIQALRNFYERPENQIDSWYSISGIHGFPYVEWNDSGDNALPANPWMGYCAHRSVLFPTWHRPLMFFFEQIIQAEAAKIAATYTDSLRDRFVSAAETLRQPYWDWASNIVPPDEVYLLDEVQYLAPSGNYETMANPFKRYTFQNSSYQRFNSPYNQWPSTIRQPSSQDSSATDNTSLLQQKLQANGDSIRNRIYATLTNIHTWPAFGHARLQAGATVAADSIEAIHDDMHVLAGGGGHMGDVPIAAFDPIFYLHHCNVDRLLALWQALNPGVWVSQDTEQQGTWTIPAGSTVDASTELTPFWSTNSTYWTSDQVVDLSTGGYSYPDFNSLDVSASAEETQSAIAELVEQKYGQSSLQRQIKTEFTASSNSSSELWEWHARVVFNAQDYGSSFEVLLFLGDVPEESTQWYGSDSYVGARYAWANSFMTQPELDVETVGYIPLTEAIIASGLGSLEPASVTPYLDQALAWRVQTPAGHGINASDVPSLEVTVAGTQLTMPTIPGAPISLEPLRFFNNITSGRIGGYKL</sequence>
<dbReference type="Gene3D" id="2.60.310.20">
    <property type="match status" value="1"/>
</dbReference>
<accession>A0A0D7BKM1</accession>
<keyword evidence="6" id="KW-0186">Copper</keyword>
<proteinExistence type="inferred from homology"/>
<dbReference type="GO" id="GO:0004503">
    <property type="term" value="F:tyrosinase activity"/>
    <property type="evidence" value="ECO:0007669"/>
    <property type="project" value="UniProtKB-EC"/>
</dbReference>
<dbReference type="GO" id="GO:0042438">
    <property type="term" value="P:melanin biosynthetic process"/>
    <property type="evidence" value="ECO:0007669"/>
    <property type="project" value="UniProtKB-KW"/>
</dbReference>
<dbReference type="OrthoDB" id="6132182at2759"/>
<evidence type="ECO:0000259" key="11">
    <source>
        <dbReference type="PROSITE" id="PS00497"/>
    </source>
</evidence>
<organism evidence="13 14">
    <name type="scientific">Cylindrobasidium torrendii FP15055 ss-10</name>
    <dbReference type="NCBI Taxonomy" id="1314674"/>
    <lineage>
        <taxon>Eukaryota</taxon>
        <taxon>Fungi</taxon>
        <taxon>Dikarya</taxon>
        <taxon>Basidiomycota</taxon>
        <taxon>Agaricomycotina</taxon>
        <taxon>Agaricomycetes</taxon>
        <taxon>Agaricomycetidae</taxon>
        <taxon>Agaricales</taxon>
        <taxon>Marasmiineae</taxon>
        <taxon>Physalacriaceae</taxon>
        <taxon>Cylindrobasidium</taxon>
    </lineage>
</organism>
<dbReference type="PANTHER" id="PTHR11474">
    <property type="entry name" value="TYROSINASE FAMILY MEMBER"/>
    <property type="match status" value="1"/>
</dbReference>
<dbReference type="SUPFAM" id="SSF48056">
    <property type="entry name" value="Di-copper centre-containing domain"/>
    <property type="match status" value="1"/>
</dbReference>
<evidence type="ECO:0000256" key="9">
    <source>
        <dbReference type="ARBA" id="ARBA00048233"/>
    </source>
</evidence>
<feature type="domain" description="Tyrosinase copper-binding" evidence="12">
    <location>
        <begin position="286"/>
        <end position="297"/>
    </location>
</feature>
<evidence type="ECO:0000259" key="12">
    <source>
        <dbReference type="PROSITE" id="PS00498"/>
    </source>
</evidence>
<evidence type="ECO:0000256" key="7">
    <source>
        <dbReference type="ARBA" id="ARBA00023033"/>
    </source>
</evidence>
<dbReference type="PRINTS" id="PR00092">
    <property type="entry name" value="TYROSINASE"/>
</dbReference>
<dbReference type="Pfam" id="PF00264">
    <property type="entry name" value="Tyrosinase"/>
    <property type="match status" value="1"/>
</dbReference>
<dbReference type="Proteomes" id="UP000054007">
    <property type="component" value="Unassembled WGS sequence"/>
</dbReference>
<dbReference type="InterPro" id="IPR041640">
    <property type="entry name" value="Tyrosinase_C"/>
</dbReference>
<dbReference type="Gene3D" id="1.10.1280.10">
    <property type="entry name" value="Di-copper center containing domain from catechol oxidase"/>
    <property type="match status" value="1"/>
</dbReference>
<evidence type="ECO:0000256" key="1">
    <source>
        <dbReference type="ARBA" id="ARBA00001973"/>
    </source>
</evidence>
<dbReference type="Pfam" id="PF18132">
    <property type="entry name" value="Tyrosinase_C"/>
    <property type="match status" value="1"/>
</dbReference>
<comment type="cofactor">
    <cofactor evidence="1">
        <name>Cu(2+)</name>
        <dbReference type="ChEBI" id="CHEBI:29036"/>
    </cofactor>
</comment>
<evidence type="ECO:0000256" key="8">
    <source>
        <dbReference type="ARBA" id="ARBA00023101"/>
    </source>
</evidence>
<evidence type="ECO:0000313" key="14">
    <source>
        <dbReference type="Proteomes" id="UP000054007"/>
    </source>
</evidence>
<dbReference type="EMBL" id="KN880463">
    <property type="protein sequence ID" value="KIY70745.1"/>
    <property type="molecule type" value="Genomic_DNA"/>
</dbReference>
<evidence type="ECO:0000256" key="10">
    <source>
        <dbReference type="ARBA" id="ARBA00048881"/>
    </source>
</evidence>
<evidence type="ECO:0000256" key="3">
    <source>
        <dbReference type="ARBA" id="ARBA00011906"/>
    </source>
</evidence>
<comment type="catalytic activity">
    <reaction evidence="10">
        <text>L-tyrosine + O2 = L-dopaquinone + H2O</text>
        <dbReference type="Rhea" id="RHEA:18117"/>
        <dbReference type="ChEBI" id="CHEBI:15377"/>
        <dbReference type="ChEBI" id="CHEBI:15379"/>
        <dbReference type="ChEBI" id="CHEBI:57924"/>
        <dbReference type="ChEBI" id="CHEBI:58315"/>
        <dbReference type="EC" id="1.14.18.1"/>
    </reaction>
</comment>
<dbReference type="InterPro" id="IPR008922">
    <property type="entry name" value="Di-copper_centre_dom_sf"/>
</dbReference>
<evidence type="ECO:0000313" key="13">
    <source>
        <dbReference type="EMBL" id="KIY70745.1"/>
    </source>
</evidence>
<dbReference type="AlphaFoldDB" id="A0A0D7BKM1"/>
<reference evidence="13 14" key="1">
    <citation type="journal article" date="2015" name="Fungal Genet. Biol.">
        <title>Evolution of novel wood decay mechanisms in Agaricales revealed by the genome sequences of Fistulina hepatica and Cylindrobasidium torrendii.</title>
        <authorList>
            <person name="Floudas D."/>
            <person name="Held B.W."/>
            <person name="Riley R."/>
            <person name="Nagy L.G."/>
            <person name="Koehler G."/>
            <person name="Ransdell A.S."/>
            <person name="Younus H."/>
            <person name="Chow J."/>
            <person name="Chiniquy J."/>
            <person name="Lipzen A."/>
            <person name="Tritt A."/>
            <person name="Sun H."/>
            <person name="Haridas S."/>
            <person name="LaButti K."/>
            <person name="Ohm R.A."/>
            <person name="Kues U."/>
            <person name="Blanchette R.A."/>
            <person name="Grigoriev I.V."/>
            <person name="Minto R.E."/>
            <person name="Hibbett D.S."/>
        </authorList>
    </citation>
    <scope>NUCLEOTIDE SEQUENCE [LARGE SCALE GENOMIC DNA]</scope>
    <source>
        <strain evidence="13 14">FP15055 ss-10</strain>
    </source>
</reference>
<dbReference type="PROSITE" id="PS00497">
    <property type="entry name" value="TYROSINASE_1"/>
    <property type="match status" value="1"/>
</dbReference>
<comment type="catalytic activity">
    <reaction evidence="9">
        <text>2 L-dopa + O2 = 2 L-dopaquinone + 2 H2O</text>
        <dbReference type="Rhea" id="RHEA:34287"/>
        <dbReference type="ChEBI" id="CHEBI:15377"/>
        <dbReference type="ChEBI" id="CHEBI:15379"/>
        <dbReference type="ChEBI" id="CHEBI:57504"/>
        <dbReference type="ChEBI" id="CHEBI:57924"/>
        <dbReference type="EC" id="1.14.18.1"/>
    </reaction>
</comment>
<evidence type="ECO:0000256" key="5">
    <source>
        <dbReference type="ARBA" id="ARBA00023002"/>
    </source>
</evidence>
<name>A0A0D7BKM1_9AGAR</name>
<dbReference type="PROSITE" id="PS00498">
    <property type="entry name" value="TYROSINASE_2"/>
    <property type="match status" value="1"/>
</dbReference>
<dbReference type="GO" id="GO:0046872">
    <property type="term" value="F:metal ion binding"/>
    <property type="evidence" value="ECO:0007669"/>
    <property type="project" value="UniProtKB-KW"/>
</dbReference>
<keyword evidence="8" id="KW-0470">Melanin biosynthesis</keyword>
<keyword evidence="4" id="KW-0479">Metal-binding</keyword>
<dbReference type="InterPro" id="IPR002227">
    <property type="entry name" value="Tyrosinase_Cu-bd"/>
</dbReference>
<evidence type="ECO:0000256" key="2">
    <source>
        <dbReference type="ARBA" id="ARBA00009928"/>
    </source>
</evidence>
<dbReference type="InterPro" id="IPR050316">
    <property type="entry name" value="Tyrosinase/Hemocyanin"/>
</dbReference>
<feature type="domain" description="Tyrosinase copper-binding" evidence="11">
    <location>
        <begin position="90"/>
        <end position="107"/>
    </location>
</feature>
<protein>
    <recommendedName>
        <fullName evidence="3">tyrosinase</fullName>
        <ecNumber evidence="3">1.14.18.1</ecNumber>
    </recommendedName>
</protein>